<dbReference type="Pfam" id="PF08541">
    <property type="entry name" value="ACP_syn_III_C"/>
    <property type="match status" value="1"/>
</dbReference>
<dbReference type="PANTHER" id="PTHR34069:SF2">
    <property type="entry name" value="BETA-KETOACYL-[ACYL-CARRIER-PROTEIN] SYNTHASE III"/>
    <property type="match status" value="1"/>
</dbReference>
<dbReference type="CDD" id="cd00830">
    <property type="entry name" value="KAS_III"/>
    <property type="match status" value="1"/>
</dbReference>
<dbReference type="InterPro" id="IPR004655">
    <property type="entry name" value="FabH"/>
</dbReference>
<dbReference type="SUPFAM" id="SSF53901">
    <property type="entry name" value="Thiolase-like"/>
    <property type="match status" value="1"/>
</dbReference>
<comment type="caution">
    <text evidence="16">The sequence shown here is derived from an EMBL/GenBank/DDBJ whole genome shotgun (WGS) entry which is preliminary data.</text>
</comment>
<dbReference type="NCBIfam" id="TIGR00747">
    <property type="entry name" value="fabH"/>
    <property type="match status" value="1"/>
</dbReference>
<evidence type="ECO:0000256" key="11">
    <source>
        <dbReference type="ARBA" id="ARBA00023315"/>
    </source>
</evidence>
<dbReference type="NCBIfam" id="NF006829">
    <property type="entry name" value="PRK09352.1"/>
    <property type="match status" value="1"/>
</dbReference>
<comment type="subunit">
    <text evidence="13">Homodimer.</text>
</comment>
<keyword evidence="4 13" id="KW-0963">Cytoplasm</keyword>
<comment type="domain">
    <text evidence="13">The last Arg residue of the ACP-binding site is essential for the weak association between ACP/AcpP and FabH.</text>
</comment>
<dbReference type="EMBL" id="JADKGY010000001">
    <property type="protein sequence ID" value="MBK9981632.1"/>
    <property type="molecule type" value="Genomic_DNA"/>
</dbReference>
<evidence type="ECO:0000256" key="10">
    <source>
        <dbReference type="ARBA" id="ARBA00023268"/>
    </source>
</evidence>
<dbReference type="FunFam" id="3.40.47.10:FF:000004">
    <property type="entry name" value="3-oxoacyl-[acyl-carrier-protein] synthase 3"/>
    <property type="match status" value="1"/>
</dbReference>
<reference evidence="16 17" key="1">
    <citation type="submission" date="2020-10" db="EMBL/GenBank/DDBJ databases">
        <title>Connecting structure to function with the recovery of over 1000 high-quality activated sludge metagenome-assembled genomes encoding full-length rRNA genes using long-read sequencing.</title>
        <authorList>
            <person name="Singleton C.M."/>
            <person name="Petriglieri F."/>
            <person name="Kristensen J.M."/>
            <person name="Kirkegaard R.H."/>
            <person name="Michaelsen T.Y."/>
            <person name="Andersen M.H."/>
            <person name="Karst S.M."/>
            <person name="Dueholm M.S."/>
            <person name="Nielsen P.H."/>
            <person name="Albertsen M."/>
        </authorList>
    </citation>
    <scope>NUCLEOTIDE SEQUENCE [LARGE SCALE GENOMIC DNA]</scope>
    <source>
        <strain evidence="16">Ribe_18-Q3-R11-54_MAXAC.273</strain>
    </source>
</reference>
<evidence type="ECO:0000256" key="7">
    <source>
        <dbReference type="ARBA" id="ARBA00022832"/>
    </source>
</evidence>
<keyword evidence="11 13" id="KW-0012">Acyltransferase</keyword>
<dbReference type="InterPro" id="IPR016039">
    <property type="entry name" value="Thiolase-like"/>
</dbReference>
<evidence type="ECO:0000256" key="5">
    <source>
        <dbReference type="ARBA" id="ARBA00022516"/>
    </source>
</evidence>
<comment type="similarity">
    <text evidence="2 13">Belongs to the thiolase-like superfamily. FabH family.</text>
</comment>
<dbReference type="GO" id="GO:0006633">
    <property type="term" value="P:fatty acid biosynthetic process"/>
    <property type="evidence" value="ECO:0007669"/>
    <property type="project" value="UniProtKB-UniRule"/>
</dbReference>
<protein>
    <recommendedName>
        <fullName evidence="3 13">Beta-ketoacyl-[acyl-carrier-protein] synthase III</fullName>
        <shortName evidence="13">Beta-ketoacyl-ACP synthase III</shortName>
        <shortName evidence="13">KAS III</shortName>
        <ecNumber evidence="3 13">2.3.1.180</ecNumber>
    </recommendedName>
    <alternativeName>
        <fullName evidence="13">3-oxoacyl-[acyl-carrier-protein] synthase 3</fullName>
    </alternativeName>
    <alternativeName>
        <fullName evidence="13">3-oxoacyl-[acyl-carrier-protein] synthase III</fullName>
    </alternativeName>
</protein>
<keyword evidence="8 13" id="KW-0443">Lipid metabolism</keyword>
<comment type="subcellular location">
    <subcellularLocation>
        <location evidence="13">Cytoplasm</location>
    </subcellularLocation>
</comment>
<dbReference type="Pfam" id="PF08545">
    <property type="entry name" value="ACP_syn_III"/>
    <property type="match status" value="1"/>
</dbReference>
<feature type="region of interest" description="ACP-binding" evidence="13">
    <location>
        <begin position="257"/>
        <end position="261"/>
    </location>
</feature>
<dbReference type="Gene3D" id="3.40.47.10">
    <property type="match status" value="1"/>
</dbReference>
<evidence type="ECO:0000256" key="9">
    <source>
        <dbReference type="ARBA" id="ARBA00023160"/>
    </source>
</evidence>
<keyword evidence="9 13" id="KW-0275">Fatty acid biosynthesis</keyword>
<evidence type="ECO:0000313" key="17">
    <source>
        <dbReference type="Proteomes" id="UP000808337"/>
    </source>
</evidence>
<dbReference type="GO" id="GO:0004315">
    <property type="term" value="F:3-oxoacyl-[acyl-carrier-protein] synthase activity"/>
    <property type="evidence" value="ECO:0007669"/>
    <property type="project" value="InterPro"/>
</dbReference>
<dbReference type="AlphaFoldDB" id="A0A9D7SRC4"/>
<feature type="domain" description="Beta-ketoacyl-[acyl-carrier-protein] synthase III C-terminal" evidence="14">
    <location>
        <begin position="241"/>
        <end position="327"/>
    </location>
</feature>
<evidence type="ECO:0000259" key="15">
    <source>
        <dbReference type="Pfam" id="PF08545"/>
    </source>
</evidence>
<evidence type="ECO:0000256" key="8">
    <source>
        <dbReference type="ARBA" id="ARBA00023098"/>
    </source>
</evidence>
<dbReference type="InterPro" id="IPR013751">
    <property type="entry name" value="ACP_syn_III_N"/>
</dbReference>
<name>A0A9D7SRC4_9BACT</name>
<feature type="domain" description="Beta-ketoacyl-[acyl-carrier-protein] synthase III N-terminal" evidence="15">
    <location>
        <begin position="110"/>
        <end position="188"/>
    </location>
</feature>
<accession>A0A9D7SRC4</accession>
<keyword evidence="7 13" id="KW-0276">Fatty acid metabolism</keyword>
<evidence type="ECO:0000256" key="13">
    <source>
        <dbReference type="HAMAP-Rule" id="MF_01815"/>
    </source>
</evidence>
<evidence type="ECO:0000259" key="14">
    <source>
        <dbReference type="Pfam" id="PF08541"/>
    </source>
</evidence>
<dbReference type="HAMAP" id="MF_01815">
    <property type="entry name" value="FabH"/>
    <property type="match status" value="1"/>
</dbReference>
<keyword evidence="10 13" id="KW-0511">Multifunctional enzyme</keyword>
<gene>
    <name evidence="13" type="primary">fabH</name>
    <name evidence="16" type="ORF">IPP15_04280</name>
</gene>
<comment type="function">
    <text evidence="13">Catalyzes the condensation reaction of fatty acid synthesis by the addition to an acyl acceptor of two carbons from malonyl-ACP. Catalyzes the first condensation reaction which initiates fatty acid synthesis and may therefore play a role in governing the total rate of fatty acid production. Possesses both acetoacetyl-ACP synthase and acetyl transacylase activities. Its substrate specificity determines the biosynthesis of branched-chain and/or straight-chain of fatty acids.</text>
</comment>
<dbReference type="GO" id="GO:0005737">
    <property type="term" value="C:cytoplasm"/>
    <property type="evidence" value="ECO:0007669"/>
    <property type="project" value="UniProtKB-SubCell"/>
</dbReference>
<organism evidence="16 17">
    <name type="scientific">Candidatus Opimibacter skivensis</name>
    <dbReference type="NCBI Taxonomy" id="2982028"/>
    <lineage>
        <taxon>Bacteria</taxon>
        <taxon>Pseudomonadati</taxon>
        <taxon>Bacteroidota</taxon>
        <taxon>Saprospiria</taxon>
        <taxon>Saprospirales</taxon>
        <taxon>Saprospiraceae</taxon>
        <taxon>Candidatus Opimibacter</taxon>
    </lineage>
</organism>
<evidence type="ECO:0000256" key="4">
    <source>
        <dbReference type="ARBA" id="ARBA00022490"/>
    </source>
</evidence>
<keyword evidence="6 13" id="KW-0808">Transferase</keyword>
<feature type="active site" evidence="13">
    <location>
        <position position="116"/>
    </location>
</feature>
<dbReference type="InterPro" id="IPR013747">
    <property type="entry name" value="ACP_syn_III_C"/>
</dbReference>
<comment type="catalytic activity">
    <reaction evidence="12">
        <text>malonyl-[ACP] + acetyl-CoA + H(+) = 3-oxobutanoyl-[ACP] + CO2 + CoA</text>
        <dbReference type="Rhea" id="RHEA:12080"/>
        <dbReference type="Rhea" id="RHEA-COMP:9623"/>
        <dbReference type="Rhea" id="RHEA-COMP:9625"/>
        <dbReference type="ChEBI" id="CHEBI:15378"/>
        <dbReference type="ChEBI" id="CHEBI:16526"/>
        <dbReference type="ChEBI" id="CHEBI:57287"/>
        <dbReference type="ChEBI" id="CHEBI:57288"/>
        <dbReference type="ChEBI" id="CHEBI:78449"/>
        <dbReference type="ChEBI" id="CHEBI:78450"/>
        <dbReference type="EC" id="2.3.1.180"/>
    </reaction>
    <physiologicalReaction direction="left-to-right" evidence="12">
        <dbReference type="Rhea" id="RHEA:12081"/>
    </physiologicalReaction>
</comment>
<evidence type="ECO:0000256" key="6">
    <source>
        <dbReference type="ARBA" id="ARBA00022679"/>
    </source>
</evidence>
<evidence type="ECO:0000256" key="2">
    <source>
        <dbReference type="ARBA" id="ARBA00008642"/>
    </source>
</evidence>
<feature type="active site" evidence="13">
    <location>
        <position position="286"/>
    </location>
</feature>
<evidence type="ECO:0000313" key="16">
    <source>
        <dbReference type="EMBL" id="MBK9981632.1"/>
    </source>
</evidence>
<comment type="pathway">
    <text evidence="1 13">Lipid metabolism; fatty acid biosynthesis.</text>
</comment>
<feature type="active site" evidence="13">
    <location>
        <position position="256"/>
    </location>
</feature>
<evidence type="ECO:0000256" key="3">
    <source>
        <dbReference type="ARBA" id="ARBA00012333"/>
    </source>
</evidence>
<dbReference type="GO" id="GO:0044550">
    <property type="term" value="P:secondary metabolite biosynthetic process"/>
    <property type="evidence" value="ECO:0007669"/>
    <property type="project" value="TreeGrafter"/>
</dbReference>
<evidence type="ECO:0000256" key="1">
    <source>
        <dbReference type="ARBA" id="ARBA00005194"/>
    </source>
</evidence>
<dbReference type="GO" id="GO:0033818">
    <property type="term" value="F:beta-ketoacyl-acyl-carrier-protein synthase III activity"/>
    <property type="evidence" value="ECO:0007669"/>
    <property type="project" value="UniProtKB-UniRule"/>
</dbReference>
<evidence type="ECO:0000256" key="12">
    <source>
        <dbReference type="ARBA" id="ARBA00051096"/>
    </source>
</evidence>
<keyword evidence="5 13" id="KW-0444">Lipid biosynthesis</keyword>
<dbReference type="Proteomes" id="UP000808337">
    <property type="component" value="Unassembled WGS sequence"/>
</dbReference>
<proteinExistence type="inferred from homology"/>
<dbReference type="EC" id="2.3.1.180" evidence="3 13"/>
<dbReference type="PANTHER" id="PTHR34069">
    <property type="entry name" value="3-OXOACYL-[ACYL-CARRIER-PROTEIN] SYNTHASE 3"/>
    <property type="match status" value="1"/>
</dbReference>
<sequence>MPRITAAITGVHGFIPKDIITNKDLEIMVDTNDEWIKARTGIEERHILRDPNLATSDMGAAAVMALLEKKGMSPLDIDLIICATVTPDYFFPDTGTLIAYKVGAKNAFAYDITAACSGFLFSATTGAKMVESGSYKNVIVVGADKMSTITDYTDRATCILFGDAAGAILIQPNEKGNGLLDSWMRVDGVGAEFLHMKGGGSRNPPTHETVDKKMHFLYQDGKPVFKAATKGMAEAVSEIMKRNNLSPDDITYVVPHQANLRIIQAVADMLKFPIEKVMINIQKYGNTTGATIPLCLWEWQDKLKPGDKIILTAFGGGYTWGASLWSWAY</sequence>